<keyword evidence="3" id="KW-1185">Reference proteome</keyword>
<dbReference type="Proteomes" id="UP000005713">
    <property type="component" value="Unassembled WGS sequence"/>
</dbReference>
<evidence type="ECO:0000313" key="3">
    <source>
        <dbReference type="Proteomes" id="UP000005713"/>
    </source>
</evidence>
<gene>
    <name evidence="2" type="ORF">SSE37_17770</name>
</gene>
<feature type="signal peptide" evidence="1">
    <location>
        <begin position="1"/>
        <end position="19"/>
    </location>
</feature>
<accession>A3KAZ5</accession>
<proteinExistence type="predicted"/>
<organism evidence="2 3">
    <name type="scientific">Sagittula stellata (strain ATCC 700073 / DSM 11524 / E-37)</name>
    <dbReference type="NCBI Taxonomy" id="388399"/>
    <lineage>
        <taxon>Bacteria</taxon>
        <taxon>Pseudomonadati</taxon>
        <taxon>Pseudomonadota</taxon>
        <taxon>Alphaproteobacteria</taxon>
        <taxon>Rhodobacterales</taxon>
        <taxon>Roseobacteraceae</taxon>
        <taxon>Sagittula</taxon>
    </lineage>
</organism>
<evidence type="ECO:0008006" key="4">
    <source>
        <dbReference type="Google" id="ProtNLM"/>
    </source>
</evidence>
<feature type="chain" id="PRO_5002655163" description="Glycine zipper domain-containing protein" evidence="1">
    <location>
        <begin position="20"/>
        <end position="236"/>
    </location>
</feature>
<dbReference type="eggNOG" id="ENOG5032R09">
    <property type="taxonomic scope" value="Bacteria"/>
</dbReference>
<dbReference type="PROSITE" id="PS51257">
    <property type="entry name" value="PROKAR_LIPOPROTEIN"/>
    <property type="match status" value="1"/>
</dbReference>
<protein>
    <recommendedName>
        <fullName evidence="4">Glycine zipper domain-containing protein</fullName>
    </recommendedName>
</protein>
<reference evidence="2 3" key="1">
    <citation type="submission" date="2006-06" db="EMBL/GenBank/DDBJ databases">
        <authorList>
            <person name="Moran M.A."/>
            <person name="Ferriera S."/>
            <person name="Johnson J."/>
            <person name="Kravitz S."/>
            <person name="Beeson K."/>
            <person name="Sutton G."/>
            <person name="Rogers Y.-H."/>
            <person name="Friedman R."/>
            <person name="Frazier M."/>
            <person name="Venter J.C."/>
        </authorList>
    </citation>
    <scope>NUCLEOTIDE SEQUENCE [LARGE SCALE GENOMIC DNA]</scope>
    <source>
        <strain evidence="2 3">E-37</strain>
    </source>
</reference>
<dbReference type="AlphaFoldDB" id="A3KAZ5"/>
<evidence type="ECO:0000256" key="1">
    <source>
        <dbReference type="SAM" id="SignalP"/>
    </source>
</evidence>
<comment type="caution">
    <text evidence="2">The sequence shown here is derived from an EMBL/GenBank/DDBJ whole genome shotgun (WGS) entry which is preliminary data.</text>
</comment>
<keyword evidence="1" id="KW-0732">Signal</keyword>
<evidence type="ECO:0000313" key="2">
    <source>
        <dbReference type="EMBL" id="EBA05664.1"/>
    </source>
</evidence>
<name>A3KAZ5_SAGS3</name>
<sequence>MPAKILILFALVMSVAACGQTPSVSRNTSALSFSAAQGSTDDAMVEQAQALDKMTKDILRRATMRGAAIGAAAGCGLAVVSVSEGGKCLMGALAGGAAGAVVGSAVGQRQVKERIEIVSLSRVTPAISGAQKQMAHLTETMPGLLETQDQEIADLNAARAAGEISAHTYDKRMTEIRTARAEVAEALTMSADQARAAKMALKDAGAKGQTGLDWHIMSIETLEDEAVSARSRISLL</sequence>
<dbReference type="EMBL" id="AAYA01000027">
    <property type="protein sequence ID" value="EBA05664.1"/>
    <property type="molecule type" value="Genomic_DNA"/>
</dbReference>